<dbReference type="OrthoDB" id="3727779at2"/>
<dbReference type="PANTHER" id="PTHR12475">
    <property type="match status" value="1"/>
</dbReference>
<dbReference type="EMBL" id="FNAT01000003">
    <property type="protein sequence ID" value="SDE61498.1"/>
    <property type="molecule type" value="Genomic_DNA"/>
</dbReference>
<dbReference type="AlphaFoldDB" id="A0A1G7ECW1"/>
<dbReference type="Pfam" id="PF13279">
    <property type="entry name" value="4HBT_2"/>
    <property type="match status" value="1"/>
</dbReference>
<dbReference type="STRING" id="521013.SAMN04488567_2108"/>
<reference evidence="2" key="1">
    <citation type="submission" date="2016-10" db="EMBL/GenBank/DDBJ databases">
        <authorList>
            <person name="Varghese N."/>
            <person name="Submissions S."/>
        </authorList>
    </citation>
    <scope>NUCLEOTIDE SEQUENCE [LARGE SCALE GENOMIC DNA]</scope>
    <source>
        <strain evidence="2">DSM 21424</strain>
    </source>
</reference>
<dbReference type="RefSeq" id="WP_090111729.1">
    <property type="nucleotide sequence ID" value="NZ_FNAT01000003.1"/>
</dbReference>
<proteinExistence type="predicted"/>
<dbReference type="InterPro" id="IPR029069">
    <property type="entry name" value="HotDog_dom_sf"/>
</dbReference>
<evidence type="ECO:0000313" key="2">
    <source>
        <dbReference type="Proteomes" id="UP000198922"/>
    </source>
</evidence>
<gene>
    <name evidence="1" type="ORF">SAMN04488567_2108</name>
</gene>
<dbReference type="SUPFAM" id="SSF54637">
    <property type="entry name" value="Thioesterase/thiol ester dehydrase-isomerase"/>
    <property type="match status" value="1"/>
</dbReference>
<protein>
    <submittedName>
        <fullName evidence="1">Acyl-CoA thioesterase FadM</fullName>
    </submittedName>
</protein>
<sequence length="189" mass="21659">MYPFIRMIWQFWRHRDDAALPVTGTHVSRHIVLPWDLDFWNELNNGRTLTLYDMGRMPLSQRAGIIPALRREGWGMVVAGVSVRYRRRVQGFARITMKSRAVCWDERFVYTEQAMFRADGEATSHAMVRLAVTDRKKGGTVAPARLMESMGLDPVSPPMPGWIADWVRAENERPWPPMADDAAQAMAAE</sequence>
<dbReference type="PANTHER" id="PTHR12475:SF4">
    <property type="entry name" value="PROTEIN THEM6"/>
    <property type="match status" value="1"/>
</dbReference>
<organism evidence="1 2">
    <name type="scientific">Limimaricola pyoseonensis</name>
    <dbReference type="NCBI Taxonomy" id="521013"/>
    <lineage>
        <taxon>Bacteria</taxon>
        <taxon>Pseudomonadati</taxon>
        <taxon>Pseudomonadota</taxon>
        <taxon>Alphaproteobacteria</taxon>
        <taxon>Rhodobacterales</taxon>
        <taxon>Paracoccaceae</taxon>
        <taxon>Limimaricola</taxon>
    </lineage>
</organism>
<dbReference type="CDD" id="cd00586">
    <property type="entry name" value="4HBT"/>
    <property type="match status" value="1"/>
</dbReference>
<accession>A0A1G7ECW1</accession>
<dbReference type="Gene3D" id="3.10.129.10">
    <property type="entry name" value="Hotdog Thioesterase"/>
    <property type="match status" value="1"/>
</dbReference>
<dbReference type="InterPro" id="IPR051490">
    <property type="entry name" value="THEM6_lcsJ_thioesterase"/>
</dbReference>
<keyword evidence="2" id="KW-1185">Reference proteome</keyword>
<dbReference type="Proteomes" id="UP000198922">
    <property type="component" value="Unassembled WGS sequence"/>
</dbReference>
<evidence type="ECO:0000313" key="1">
    <source>
        <dbReference type="EMBL" id="SDE61498.1"/>
    </source>
</evidence>
<name>A0A1G7ECW1_9RHOB</name>